<dbReference type="Proteomes" id="UP000183038">
    <property type="component" value="Unassembled WGS sequence"/>
</dbReference>
<dbReference type="Gene3D" id="2.60.40.10">
    <property type="entry name" value="Immunoglobulins"/>
    <property type="match status" value="1"/>
</dbReference>
<proteinExistence type="predicted"/>
<dbReference type="AlphaFoldDB" id="A0A1H4S7Z1"/>
<evidence type="ECO:0008006" key="4">
    <source>
        <dbReference type="Google" id="ProtNLM"/>
    </source>
</evidence>
<dbReference type="InterPro" id="IPR013783">
    <property type="entry name" value="Ig-like_fold"/>
</dbReference>
<accession>A0A1H4S7Z1</accession>
<feature type="signal peptide" evidence="1">
    <location>
        <begin position="1"/>
        <end position="23"/>
    </location>
</feature>
<dbReference type="EMBL" id="FNTB01000001">
    <property type="protein sequence ID" value="SEC40187.1"/>
    <property type="molecule type" value="Genomic_DNA"/>
</dbReference>
<reference evidence="2 3" key="1">
    <citation type="submission" date="2016-10" db="EMBL/GenBank/DDBJ databases">
        <authorList>
            <person name="de Groot N.N."/>
        </authorList>
    </citation>
    <scope>NUCLEOTIDE SEQUENCE [LARGE SCALE GENOMIC DNA]</scope>
    <source>
        <strain evidence="2 3">MAR_2009_71</strain>
    </source>
</reference>
<sequence length="233" mass="25859">MIYKTLKYFTSLLLLFVCLNSCDKSTPEETEKQIDNEVPTKVTGTLPVNGEPCSEFELIPNNDTKVSILFKWNAAQNTVNYTLEVLLNNQQAVSSTVGGLETTVSLDRGKTYTWTVTSKNEFGTTESDTYSFTTPGLAEVNYAPYAAEIRTDFNTLTQLLTISWIGTDEDNDLLTYDVTITENESEIIEETDIADNSISGIEYNSGTEYYIKVISKDSTGSFSVSEITVNSPE</sequence>
<evidence type="ECO:0000313" key="2">
    <source>
        <dbReference type="EMBL" id="SEC40187.1"/>
    </source>
</evidence>
<dbReference type="RefSeq" id="WP_071342213.1">
    <property type="nucleotide sequence ID" value="NZ_FNTB01000001.1"/>
</dbReference>
<evidence type="ECO:0000313" key="3">
    <source>
        <dbReference type="Proteomes" id="UP000183038"/>
    </source>
</evidence>
<dbReference type="OrthoDB" id="1354696at2"/>
<organism evidence="2 3">
    <name type="scientific">Maribacter dokdonensis</name>
    <dbReference type="NCBI Taxonomy" id="320912"/>
    <lineage>
        <taxon>Bacteria</taxon>
        <taxon>Pseudomonadati</taxon>
        <taxon>Bacteroidota</taxon>
        <taxon>Flavobacteriia</taxon>
        <taxon>Flavobacteriales</taxon>
        <taxon>Flavobacteriaceae</taxon>
        <taxon>Maribacter</taxon>
    </lineage>
</organism>
<gene>
    <name evidence="2" type="ORF">SAMN05192540_3082</name>
</gene>
<name>A0A1H4S7Z1_9FLAO</name>
<protein>
    <recommendedName>
        <fullName evidence="4">Fibronectin type-III domain-containing protein</fullName>
    </recommendedName>
</protein>
<feature type="chain" id="PRO_5010267397" description="Fibronectin type-III domain-containing protein" evidence="1">
    <location>
        <begin position="24"/>
        <end position="233"/>
    </location>
</feature>
<evidence type="ECO:0000256" key="1">
    <source>
        <dbReference type="SAM" id="SignalP"/>
    </source>
</evidence>
<dbReference type="SUPFAM" id="SSF49265">
    <property type="entry name" value="Fibronectin type III"/>
    <property type="match status" value="1"/>
</dbReference>
<keyword evidence="1" id="KW-0732">Signal</keyword>
<dbReference type="InterPro" id="IPR036116">
    <property type="entry name" value="FN3_sf"/>
</dbReference>